<dbReference type="AlphaFoldDB" id="A0A7X5QZB3"/>
<evidence type="ECO:0000313" key="2">
    <source>
        <dbReference type="Proteomes" id="UP000541033"/>
    </source>
</evidence>
<gene>
    <name evidence="1" type="ORF">FHX76_000530</name>
</gene>
<name>A0A7X5QZB3_9MICO</name>
<keyword evidence="2" id="KW-1185">Reference proteome</keyword>
<organism evidence="1 2">
    <name type="scientific">Lysinibacter cavernae</name>
    <dbReference type="NCBI Taxonomy" id="1640652"/>
    <lineage>
        <taxon>Bacteria</taxon>
        <taxon>Bacillati</taxon>
        <taxon>Actinomycetota</taxon>
        <taxon>Actinomycetes</taxon>
        <taxon>Micrococcales</taxon>
        <taxon>Microbacteriaceae</taxon>
        <taxon>Lysinibacter</taxon>
    </lineage>
</organism>
<reference evidence="1 2" key="1">
    <citation type="submission" date="2020-02" db="EMBL/GenBank/DDBJ databases">
        <title>Sequencing the genomes of 1000 actinobacteria strains.</title>
        <authorList>
            <person name="Klenk H.-P."/>
        </authorList>
    </citation>
    <scope>NUCLEOTIDE SEQUENCE [LARGE SCALE GENOMIC DNA]</scope>
    <source>
        <strain evidence="1 2">DSM 27960</strain>
    </source>
</reference>
<dbReference type="Proteomes" id="UP000541033">
    <property type="component" value="Unassembled WGS sequence"/>
</dbReference>
<proteinExistence type="predicted"/>
<accession>A0A7X5QZB3</accession>
<evidence type="ECO:0000313" key="1">
    <source>
        <dbReference type="EMBL" id="NIH52662.1"/>
    </source>
</evidence>
<protein>
    <submittedName>
        <fullName evidence="1">Uncharacterized protein</fullName>
    </submittedName>
</protein>
<comment type="caution">
    <text evidence="1">The sequence shown here is derived from an EMBL/GenBank/DDBJ whole genome shotgun (WGS) entry which is preliminary data.</text>
</comment>
<dbReference type="EMBL" id="JAAMOX010000001">
    <property type="protein sequence ID" value="NIH52662.1"/>
    <property type="molecule type" value="Genomic_DNA"/>
</dbReference>
<sequence length="166" mass="18339">MASYAGSIAYLAVGPVFCCLPVQRRRALKIPRPARAEPVFYVVAKAGCLDKAEPLKQVYRFMVVDAGLRSNAAQSPVFRLSKEAAEQYFSEAKPAVHRIDNERGEFSRAIRQGEKHCYANGRPSSGFAISIRVGIIREMPRDVYHSAGFFNLIGGERFTLIAVQGS</sequence>